<gene>
    <name evidence="2" type="ORF">EDC46_0065</name>
</gene>
<proteinExistence type="predicted"/>
<dbReference type="Proteomes" id="UP000281691">
    <property type="component" value="Unassembled WGS sequence"/>
</dbReference>
<feature type="transmembrane region" description="Helical" evidence="1">
    <location>
        <begin position="43"/>
        <end position="63"/>
    </location>
</feature>
<evidence type="ECO:0000313" key="2">
    <source>
        <dbReference type="EMBL" id="RPE85687.1"/>
    </source>
</evidence>
<dbReference type="NCBIfam" id="TIGR02112">
    <property type="entry name" value="cyd_oper_ybgE"/>
    <property type="match status" value="1"/>
</dbReference>
<keyword evidence="3" id="KW-1185">Reference proteome</keyword>
<name>A0A3N4W827_9PAST</name>
<feature type="transmembrane region" description="Helical" evidence="1">
    <location>
        <begin position="12"/>
        <end position="31"/>
    </location>
</feature>
<keyword evidence="1" id="KW-1133">Transmembrane helix</keyword>
<dbReference type="EMBL" id="RKQP01000001">
    <property type="protein sequence ID" value="RPE85687.1"/>
    <property type="molecule type" value="Genomic_DNA"/>
</dbReference>
<dbReference type="AlphaFoldDB" id="A0A3N4W827"/>
<comment type="caution">
    <text evidence="2">The sequence shown here is derived from an EMBL/GenBank/DDBJ whole genome shotgun (WGS) entry which is preliminary data.</text>
</comment>
<dbReference type="InterPro" id="IPR011846">
    <property type="entry name" value="Cyd_oper_YbgE"/>
</dbReference>
<evidence type="ECO:0000256" key="1">
    <source>
        <dbReference type="SAM" id="Phobius"/>
    </source>
</evidence>
<dbReference type="RefSeq" id="WP_124210272.1">
    <property type="nucleotide sequence ID" value="NZ_CP016615.1"/>
</dbReference>
<sequence>MINFLYKMTRKGWLKALSFILATAMFVLIILNSATFAHHFGGTIPYLAILVFYGMAILWIHGIGFEIRTALFRMIFMPIVGYLIIIPSIFYLVLAK</sequence>
<organism evidence="2 3">
    <name type="scientific">Vespertiliibacter pulmonis</name>
    <dbReference type="NCBI Taxonomy" id="1443036"/>
    <lineage>
        <taxon>Bacteria</taxon>
        <taxon>Pseudomonadati</taxon>
        <taxon>Pseudomonadota</taxon>
        <taxon>Gammaproteobacteria</taxon>
        <taxon>Pasteurellales</taxon>
        <taxon>Pasteurellaceae</taxon>
        <taxon>Vespertiliibacter</taxon>
    </lineage>
</organism>
<evidence type="ECO:0000313" key="3">
    <source>
        <dbReference type="Proteomes" id="UP000281691"/>
    </source>
</evidence>
<feature type="transmembrane region" description="Helical" evidence="1">
    <location>
        <begin position="75"/>
        <end position="94"/>
    </location>
</feature>
<dbReference type="OrthoDB" id="5681350at2"/>
<keyword evidence="1" id="KW-0812">Transmembrane</keyword>
<reference evidence="2 3" key="1">
    <citation type="submission" date="2018-11" db="EMBL/GenBank/DDBJ databases">
        <title>Genomic Encyclopedia of Type Strains, Phase IV (KMG-IV): sequencing the most valuable type-strain genomes for metagenomic binning, comparative biology and taxonomic classification.</title>
        <authorList>
            <person name="Goeker M."/>
        </authorList>
    </citation>
    <scope>NUCLEOTIDE SEQUENCE [LARGE SCALE GENOMIC DNA]</scope>
    <source>
        <strain evidence="2 3">DSM 27238</strain>
    </source>
</reference>
<protein>
    <submittedName>
        <fullName evidence="2">Cyd operon protein YbgE</fullName>
    </submittedName>
</protein>
<keyword evidence="1" id="KW-0472">Membrane</keyword>
<dbReference type="Pfam" id="PF09600">
    <property type="entry name" value="Cyd_oper_YbgE"/>
    <property type="match status" value="1"/>
</dbReference>
<accession>A0A3N4W827</accession>